<dbReference type="Pfam" id="PF09986">
    <property type="entry name" value="DUF2225"/>
    <property type="match status" value="1"/>
</dbReference>
<dbReference type="STRING" id="1121298.SAMN05444401_3100"/>
<dbReference type="InterPro" id="IPR011990">
    <property type="entry name" value="TPR-like_helical_dom_sf"/>
</dbReference>
<evidence type="ECO:0000313" key="2">
    <source>
        <dbReference type="Proteomes" id="UP000184080"/>
    </source>
</evidence>
<keyword evidence="2" id="KW-1185">Reference proteome</keyword>
<dbReference type="RefSeq" id="WP_073008628.1">
    <property type="nucleotide sequence ID" value="NZ_FQZO01000005.1"/>
</dbReference>
<name>A0A1M6JHA1_9CLOT</name>
<sequence length="225" mass="26549">MLPKDEAYEEYLYEKTVECPVCQAKFKTPSVKISAQRILKKDSDFQIYYKSINPYFYDVWICNSCGYAALKIDFPNIKSYQKEIVLKQITTRWKERDYGKIYNENIAIERYKLGLLTAMVIESKSSTKAMILLKIAWMNRLLGKVEEEKNYLKEALKAFLKAYEVEDSNFYGMDRYTVMYLIGELYRKTDNNMEALKWFGEVITSSLAPQKIKELARTQKDLIKK</sequence>
<dbReference type="Proteomes" id="UP000184080">
    <property type="component" value="Unassembled WGS sequence"/>
</dbReference>
<dbReference type="InterPro" id="IPR018708">
    <property type="entry name" value="DUF2225"/>
</dbReference>
<evidence type="ECO:0008006" key="3">
    <source>
        <dbReference type="Google" id="ProtNLM"/>
    </source>
</evidence>
<gene>
    <name evidence="1" type="ORF">SAMN05444401_3100</name>
</gene>
<dbReference type="Gene3D" id="1.25.40.10">
    <property type="entry name" value="Tetratricopeptide repeat domain"/>
    <property type="match status" value="1"/>
</dbReference>
<proteinExistence type="predicted"/>
<accession>A0A1M6JHA1</accession>
<dbReference type="OrthoDB" id="9780343at2"/>
<reference evidence="1 2" key="1">
    <citation type="submission" date="2016-11" db="EMBL/GenBank/DDBJ databases">
        <authorList>
            <person name="Jaros S."/>
            <person name="Januszkiewicz K."/>
            <person name="Wedrychowicz H."/>
        </authorList>
    </citation>
    <scope>NUCLEOTIDE SEQUENCE [LARGE SCALE GENOMIC DNA]</scope>
    <source>
        <strain evidence="1 2">DSM 21864</strain>
    </source>
</reference>
<evidence type="ECO:0000313" key="1">
    <source>
        <dbReference type="EMBL" id="SHJ46054.1"/>
    </source>
</evidence>
<dbReference type="SUPFAM" id="SSF48452">
    <property type="entry name" value="TPR-like"/>
    <property type="match status" value="1"/>
</dbReference>
<dbReference type="AlphaFoldDB" id="A0A1M6JHA1"/>
<protein>
    <recommendedName>
        <fullName evidence="3">DUF2225 domain-containing protein</fullName>
    </recommendedName>
</protein>
<organism evidence="1 2">
    <name type="scientific">Clostridium amylolyticum</name>
    <dbReference type="NCBI Taxonomy" id="1121298"/>
    <lineage>
        <taxon>Bacteria</taxon>
        <taxon>Bacillati</taxon>
        <taxon>Bacillota</taxon>
        <taxon>Clostridia</taxon>
        <taxon>Eubacteriales</taxon>
        <taxon>Clostridiaceae</taxon>
        <taxon>Clostridium</taxon>
    </lineage>
</organism>
<dbReference type="EMBL" id="FQZO01000005">
    <property type="protein sequence ID" value="SHJ46054.1"/>
    <property type="molecule type" value="Genomic_DNA"/>
</dbReference>